<comment type="similarity">
    <text evidence="3">Belongs to the FKBP-type PPIase family. Tig subfamily.</text>
</comment>
<keyword evidence="7" id="KW-0143">Chaperone</keyword>
<dbReference type="GO" id="GO:0051083">
    <property type="term" value="P:'de novo' cotranslational protein folding"/>
    <property type="evidence" value="ECO:0007669"/>
    <property type="project" value="TreeGrafter"/>
</dbReference>
<evidence type="ECO:0000313" key="13">
    <source>
        <dbReference type="Proteomes" id="UP000034539"/>
    </source>
</evidence>
<dbReference type="AlphaFoldDB" id="A0A0G0T1D7"/>
<evidence type="ECO:0000256" key="4">
    <source>
        <dbReference type="ARBA" id="ARBA00013194"/>
    </source>
</evidence>
<dbReference type="SUPFAM" id="SSF102735">
    <property type="entry name" value="Trigger factor ribosome-binding domain"/>
    <property type="match status" value="1"/>
</dbReference>
<evidence type="ECO:0000256" key="5">
    <source>
        <dbReference type="ARBA" id="ARBA00016902"/>
    </source>
</evidence>
<keyword evidence="8" id="KW-0413">Isomerase</keyword>
<dbReference type="InterPro" id="IPR008880">
    <property type="entry name" value="Trigger_fac_C"/>
</dbReference>
<dbReference type="Gene3D" id="1.10.3120.10">
    <property type="entry name" value="Trigger factor, C-terminal domain"/>
    <property type="match status" value="1"/>
</dbReference>
<keyword evidence="6" id="KW-0697">Rotamase</keyword>
<dbReference type="InterPro" id="IPR036611">
    <property type="entry name" value="Trigger_fac_ribosome-bd_sf"/>
</dbReference>
<evidence type="ECO:0000259" key="10">
    <source>
        <dbReference type="Pfam" id="PF05697"/>
    </source>
</evidence>
<protein>
    <recommendedName>
        <fullName evidence="5">Trigger factor</fullName>
        <ecNumber evidence="4">5.2.1.8</ecNumber>
    </recommendedName>
    <alternativeName>
        <fullName evidence="9">PPIase</fullName>
    </alternativeName>
</protein>
<dbReference type="GO" id="GO:0043335">
    <property type="term" value="P:protein unfolding"/>
    <property type="evidence" value="ECO:0007669"/>
    <property type="project" value="TreeGrafter"/>
</dbReference>
<dbReference type="SUPFAM" id="SSF109998">
    <property type="entry name" value="Triger factor/SurA peptide-binding domain-like"/>
    <property type="match status" value="1"/>
</dbReference>
<comment type="catalytic activity">
    <reaction evidence="1">
        <text>[protein]-peptidylproline (omega=180) = [protein]-peptidylproline (omega=0)</text>
        <dbReference type="Rhea" id="RHEA:16237"/>
        <dbReference type="Rhea" id="RHEA-COMP:10747"/>
        <dbReference type="Rhea" id="RHEA-COMP:10748"/>
        <dbReference type="ChEBI" id="CHEBI:83833"/>
        <dbReference type="ChEBI" id="CHEBI:83834"/>
        <dbReference type="EC" id="5.2.1.8"/>
    </reaction>
</comment>
<evidence type="ECO:0000256" key="9">
    <source>
        <dbReference type="ARBA" id="ARBA00029986"/>
    </source>
</evidence>
<dbReference type="GO" id="GO:0044183">
    <property type="term" value="F:protein folding chaperone"/>
    <property type="evidence" value="ECO:0007669"/>
    <property type="project" value="TreeGrafter"/>
</dbReference>
<evidence type="ECO:0000256" key="7">
    <source>
        <dbReference type="ARBA" id="ARBA00023186"/>
    </source>
</evidence>
<dbReference type="EMBL" id="LBXN01000064">
    <property type="protein sequence ID" value="KKR31642.1"/>
    <property type="molecule type" value="Genomic_DNA"/>
</dbReference>
<dbReference type="GO" id="GO:0003755">
    <property type="term" value="F:peptidyl-prolyl cis-trans isomerase activity"/>
    <property type="evidence" value="ECO:0007669"/>
    <property type="project" value="UniProtKB-KW"/>
</dbReference>
<dbReference type="InterPro" id="IPR037041">
    <property type="entry name" value="Trigger_fac_C_sf"/>
</dbReference>
<dbReference type="InterPro" id="IPR008881">
    <property type="entry name" value="Trigger_fac_ribosome-bd_bac"/>
</dbReference>
<dbReference type="InterPro" id="IPR027304">
    <property type="entry name" value="Trigger_fact/SurA_dom_sf"/>
</dbReference>
<evidence type="ECO:0000313" key="12">
    <source>
        <dbReference type="EMBL" id="KKR31642.1"/>
    </source>
</evidence>
<evidence type="ECO:0000259" key="11">
    <source>
        <dbReference type="Pfam" id="PF05698"/>
    </source>
</evidence>
<organism evidence="12 13">
    <name type="scientific">Candidatus Gottesmanbacteria bacterium GW2011_GWC2_39_8</name>
    <dbReference type="NCBI Taxonomy" id="1618450"/>
    <lineage>
        <taxon>Bacteria</taxon>
        <taxon>Candidatus Gottesmaniibacteriota</taxon>
    </lineage>
</organism>
<dbReference type="PANTHER" id="PTHR30560:SF3">
    <property type="entry name" value="TRIGGER FACTOR-LIKE PROTEIN TIG, CHLOROPLASTIC"/>
    <property type="match status" value="1"/>
</dbReference>
<dbReference type="Proteomes" id="UP000034539">
    <property type="component" value="Unassembled WGS sequence"/>
</dbReference>
<evidence type="ECO:0000256" key="2">
    <source>
        <dbReference type="ARBA" id="ARBA00004496"/>
    </source>
</evidence>
<dbReference type="Pfam" id="PF05697">
    <property type="entry name" value="Trigger_N"/>
    <property type="match status" value="1"/>
</dbReference>
<reference evidence="12 13" key="1">
    <citation type="journal article" date="2015" name="Nature">
        <title>rRNA introns, odd ribosomes, and small enigmatic genomes across a large radiation of phyla.</title>
        <authorList>
            <person name="Brown C.T."/>
            <person name="Hug L.A."/>
            <person name="Thomas B.C."/>
            <person name="Sharon I."/>
            <person name="Castelle C.J."/>
            <person name="Singh A."/>
            <person name="Wilkins M.J."/>
            <person name="Williams K.H."/>
            <person name="Banfield J.F."/>
        </authorList>
    </citation>
    <scope>NUCLEOTIDE SEQUENCE [LARGE SCALE GENOMIC DNA]</scope>
</reference>
<sequence>MITTKTSDLPKSTKELEITIPWTNVRETYEQILDQVVIDTELPGFRKGKAPKKLVLEKIDKTKVYEQVVKEIVPKAYAESLKETHVNPIVSPRIEVLEAGEEKDWKIKATVAVKPKVDLKNYKEKVREFKKGKATKIWVPGKDEKAEKEELKKPTMDELLKVLLDAVEVEFSDMLIEDEANRLLSNLIDQTQKLGMTVEQYLLAQHKTSEQLRAEYALNAARNLKLEFALMEIAESETITVSEEDINNLLNKIEKPEEKETLKKQGYYLASLIRQQKTLDFISNL</sequence>
<feature type="domain" description="Trigger factor ribosome-binding bacterial" evidence="10">
    <location>
        <begin position="5"/>
        <end position="126"/>
    </location>
</feature>
<dbReference type="Pfam" id="PF05698">
    <property type="entry name" value="Trigger_C"/>
    <property type="match status" value="1"/>
</dbReference>
<dbReference type="InterPro" id="IPR005215">
    <property type="entry name" value="Trig_fac"/>
</dbReference>
<gene>
    <name evidence="12" type="ORF">UT63_C0064G0024</name>
</gene>
<dbReference type="GO" id="GO:0005737">
    <property type="term" value="C:cytoplasm"/>
    <property type="evidence" value="ECO:0007669"/>
    <property type="project" value="UniProtKB-SubCell"/>
</dbReference>
<name>A0A0G0T1D7_9BACT</name>
<dbReference type="Gene3D" id="3.30.70.1050">
    <property type="entry name" value="Trigger factor ribosome-binding domain"/>
    <property type="match status" value="1"/>
</dbReference>
<evidence type="ECO:0000256" key="8">
    <source>
        <dbReference type="ARBA" id="ARBA00023235"/>
    </source>
</evidence>
<comment type="caution">
    <text evidence="12">The sequence shown here is derived from an EMBL/GenBank/DDBJ whole genome shotgun (WGS) entry which is preliminary data.</text>
</comment>
<dbReference type="PATRIC" id="fig|1618450.3.peg.1180"/>
<comment type="subcellular location">
    <subcellularLocation>
        <location evidence="2">Cytoplasm</location>
    </subcellularLocation>
</comment>
<evidence type="ECO:0000256" key="1">
    <source>
        <dbReference type="ARBA" id="ARBA00000971"/>
    </source>
</evidence>
<evidence type="ECO:0000256" key="3">
    <source>
        <dbReference type="ARBA" id="ARBA00005464"/>
    </source>
</evidence>
<dbReference type="EC" id="5.2.1.8" evidence="4"/>
<dbReference type="PANTHER" id="PTHR30560">
    <property type="entry name" value="TRIGGER FACTOR CHAPERONE AND PEPTIDYL-PROLYL CIS/TRANS ISOMERASE"/>
    <property type="match status" value="1"/>
</dbReference>
<feature type="domain" description="Trigger factor C-terminal" evidence="11">
    <location>
        <begin position="144"/>
        <end position="282"/>
    </location>
</feature>
<dbReference type="GO" id="GO:0043022">
    <property type="term" value="F:ribosome binding"/>
    <property type="evidence" value="ECO:0007669"/>
    <property type="project" value="TreeGrafter"/>
</dbReference>
<dbReference type="GO" id="GO:0015031">
    <property type="term" value="P:protein transport"/>
    <property type="evidence" value="ECO:0007669"/>
    <property type="project" value="InterPro"/>
</dbReference>
<accession>A0A0G0T1D7</accession>
<evidence type="ECO:0000256" key="6">
    <source>
        <dbReference type="ARBA" id="ARBA00023110"/>
    </source>
</evidence>
<proteinExistence type="inferred from homology"/>